<accession>A0A3L6GEY2</accession>
<dbReference type="AlphaFoldDB" id="A0A3L6GEY2"/>
<comment type="caution">
    <text evidence="2">The sequence shown here is derived from an EMBL/GenBank/DDBJ whole genome shotgun (WGS) entry which is preliminary data.</text>
</comment>
<organism evidence="2">
    <name type="scientific">Zea mays</name>
    <name type="common">Maize</name>
    <dbReference type="NCBI Taxonomy" id="4577"/>
    <lineage>
        <taxon>Eukaryota</taxon>
        <taxon>Viridiplantae</taxon>
        <taxon>Streptophyta</taxon>
        <taxon>Embryophyta</taxon>
        <taxon>Tracheophyta</taxon>
        <taxon>Spermatophyta</taxon>
        <taxon>Magnoliopsida</taxon>
        <taxon>Liliopsida</taxon>
        <taxon>Poales</taxon>
        <taxon>Poaceae</taxon>
        <taxon>PACMAD clade</taxon>
        <taxon>Panicoideae</taxon>
        <taxon>Andropogonodae</taxon>
        <taxon>Andropogoneae</taxon>
        <taxon>Tripsacinae</taxon>
        <taxon>Zea</taxon>
    </lineage>
</organism>
<reference evidence="2" key="1">
    <citation type="journal article" date="2018" name="Nat. Genet.">
        <title>Extensive intraspecific gene order and gene structural variations between Mo17 and other maize genomes.</title>
        <authorList>
            <person name="Sun S."/>
            <person name="Zhou Y."/>
            <person name="Chen J."/>
            <person name="Shi J."/>
            <person name="Zhao H."/>
            <person name="Zhao H."/>
            <person name="Song W."/>
            <person name="Zhang M."/>
            <person name="Cui Y."/>
            <person name="Dong X."/>
            <person name="Liu H."/>
            <person name="Ma X."/>
            <person name="Jiao Y."/>
            <person name="Wang B."/>
            <person name="Wei X."/>
            <person name="Stein J.C."/>
            <person name="Glaubitz J.C."/>
            <person name="Lu F."/>
            <person name="Yu G."/>
            <person name="Liang C."/>
            <person name="Fengler K."/>
            <person name="Li B."/>
            <person name="Rafalski A."/>
            <person name="Schnable P.S."/>
            <person name="Ware D.H."/>
            <person name="Buckler E.S."/>
            <person name="Lai J."/>
        </authorList>
    </citation>
    <scope>NUCLEOTIDE SEQUENCE [LARGE SCALE GENOMIC DNA]</scope>
    <source>
        <tissue evidence="2">Seedling</tissue>
    </source>
</reference>
<gene>
    <name evidence="2" type="ORF">Zm00014a_021798</name>
</gene>
<feature type="region of interest" description="Disordered" evidence="1">
    <location>
        <begin position="158"/>
        <end position="181"/>
    </location>
</feature>
<protein>
    <submittedName>
        <fullName evidence="2">Uncharacterized protein</fullName>
    </submittedName>
</protein>
<evidence type="ECO:0000313" key="2">
    <source>
        <dbReference type="EMBL" id="PWZ46569.1"/>
    </source>
</evidence>
<dbReference type="Proteomes" id="UP000251960">
    <property type="component" value="Chromosome 10"/>
</dbReference>
<evidence type="ECO:0000256" key="1">
    <source>
        <dbReference type="SAM" id="MobiDB-lite"/>
    </source>
</evidence>
<dbReference type="EMBL" id="NCVQ01000002">
    <property type="protein sequence ID" value="PWZ46569.1"/>
    <property type="molecule type" value="Genomic_DNA"/>
</dbReference>
<proteinExistence type="predicted"/>
<name>A0A3L6GEY2_MAIZE</name>
<dbReference type="ExpressionAtlas" id="A0A3L6GEY2">
    <property type="expression patterns" value="baseline and differential"/>
</dbReference>
<sequence>MVALQDALGANSVSKRVKSEKLINGDLIISAKRTNTDEDILSKAQRLAAKRNLELSESSFISLSPEVIISNCEKIGISLGSSENQVLQSVVAIKNIEIDRLTVAPSSYSRSLLSDAEEAEFDAALSHTADRWDDESELTTLDKCCELSVAPRRKKSNKAFSNRKVNRPSIKPFTPSKISLK</sequence>